<dbReference type="Proteomes" id="UP000237819">
    <property type="component" value="Unassembled WGS sequence"/>
</dbReference>
<dbReference type="EMBL" id="PUHZ01000018">
    <property type="protein sequence ID" value="PQO44631.1"/>
    <property type="molecule type" value="Genomic_DNA"/>
</dbReference>
<protein>
    <recommendedName>
        <fullName evidence="4">Branched-chain amino acid aminotransferase</fullName>
    </recommendedName>
</protein>
<feature type="transmembrane region" description="Helical" evidence="1">
    <location>
        <begin position="12"/>
        <end position="38"/>
    </location>
</feature>
<gene>
    <name evidence="2" type="ORF">C5Y93_17830</name>
</gene>
<comment type="caution">
    <text evidence="2">The sequence shown here is derived from an EMBL/GenBank/DDBJ whole genome shotgun (WGS) entry which is preliminary data.</text>
</comment>
<evidence type="ECO:0000256" key="1">
    <source>
        <dbReference type="SAM" id="Phobius"/>
    </source>
</evidence>
<organism evidence="2 3">
    <name type="scientific">Blastopirellula marina</name>
    <dbReference type="NCBI Taxonomy" id="124"/>
    <lineage>
        <taxon>Bacteria</taxon>
        <taxon>Pseudomonadati</taxon>
        <taxon>Planctomycetota</taxon>
        <taxon>Planctomycetia</taxon>
        <taxon>Pirellulales</taxon>
        <taxon>Pirellulaceae</taxon>
        <taxon>Blastopirellula</taxon>
    </lineage>
</organism>
<reference evidence="2 3" key="1">
    <citation type="submission" date="2018-02" db="EMBL/GenBank/DDBJ databases">
        <title>Comparative genomes isolates from brazilian mangrove.</title>
        <authorList>
            <person name="Araujo J.E."/>
            <person name="Taketani R.G."/>
            <person name="Silva M.C.P."/>
            <person name="Loureco M.V."/>
            <person name="Andreote F.D."/>
        </authorList>
    </citation>
    <scope>NUCLEOTIDE SEQUENCE [LARGE SCALE GENOMIC DNA]</scope>
    <source>
        <strain evidence="2 3">Nap-Phe MGV</strain>
    </source>
</reference>
<keyword evidence="1" id="KW-0472">Membrane</keyword>
<proteinExistence type="predicted"/>
<keyword evidence="1" id="KW-1133">Transmembrane helix</keyword>
<keyword evidence="1" id="KW-0812">Transmembrane</keyword>
<sequence>MEILEELWNDEAGFIISVELILIATILVIGIVVGLVAIRDSLTGELSDIGASINDLNQSYTLYGITGPSAAVSGSDFSDNTDSSGPQGDQPGVMANCIVVSPSVGNENGVAPTPNG</sequence>
<dbReference type="AlphaFoldDB" id="A0A2S8GJY9"/>
<evidence type="ECO:0008006" key="4">
    <source>
        <dbReference type="Google" id="ProtNLM"/>
    </source>
</evidence>
<dbReference type="RefSeq" id="WP_105336805.1">
    <property type="nucleotide sequence ID" value="NZ_PUHZ01000018.1"/>
</dbReference>
<evidence type="ECO:0000313" key="3">
    <source>
        <dbReference type="Proteomes" id="UP000237819"/>
    </source>
</evidence>
<name>A0A2S8GJY9_9BACT</name>
<evidence type="ECO:0000313" key="2">
    <source>
        <dbReference type="EMBL" id="PQO44631.1"/>
    </source>
</evidence>
<accession>A0A2S8GJY9</accession>